<dbReference type="RefSeq" id="WP_069143581.1">
    <property type="nucleotide sequence ID" value="NZ_RBUQ01000238.1"/>
</dbReference>
<accession>A0A3M6BPJ9</accession>
<comment type="caution">
    <text evidence="1">The sequence shown here is derived from an EMBL/GenBank/DDBJ whole genome shotgun (WGS) entry which is preliminary data.</text>
</comment>
<dbReference type="InterPro" id="IPR038191">
    <property type="entry name" value="YciN_sf"/>
</dbReference>
<name>A0A3M6BPJ9_PSEYM</name>
<organism evidence="1 2">
    <name type="scientific">Pseudomonas syringae pv. maculicola</name>
    <dbReference type="NCBI Taxonomy" id="59511"/>
    <lineage>
        <taxon>Bacteria</taxon>
        <taxon>Pseudomonadati</taxon>
        <taxon>Pseudomonadota</taxon>
        <taxon>Gammaproteobacteria</taxon>
        <taxon>Pseudomonadales</taxon>
        <taxon>Pseudomonadaceae</taxon>
        <taxon>Pseudomonas</taxon>
    </lineage>
</organism>
<dbReference type="Gene3D" id="3.30.300.360">
    <property type="entry name" value="Protein of unknown function (DUF2498)"/>
    <property type="match status" value="1"/>
</dbReference>
<dbReference type="EMBL" id="RBUQ01000238">
    <property type="protein sequence ID" value="RMV33196.1"/>
    <property type="molecule type" value="Genomic_DNA"/>
</dbReference>
<gene>
    <name evidence="1" type="ORF">ALP13_03452</name>
</gene>
<dbReference type="AlphaFoldDB" id="A0A3M6BPJ9"/>
<protein>
    <submittedName>
        <fullName evidence="1">Uncharacterized protein</fullName>
    </submittedName>
</protein>
<proteinExistence type="predicted"/>
<reference evidence="1 2" key="1">
    <citation type="submission" date="2018-08" db="EMBL/GenBank/DDBJ databases">
        <title>Recombination of ecologically and evolutionarily significant loci maintains genetic cohesion in the Pseudomonas syringae species complex.</title>
        <authorList>
            <person name="Dillon M."/>
            <person name="Thakur S."/>
            <person name="Almeida R.N.D."/>
            <person name="Weir B.S."/>
            <person name="Guttman D.S."/>
        </authorList>
    </citation>
    <scope>NUCLEOTIDE SEQUENCE [LARGE SCALE GENOMIC DNA]</scope>
    <source>
        <strain evidence="1 2">ICMP 11281</strain>
    </source>
</reference>
<evidence type="ECO:0000313" key="1">
    <source>
        <dbReference type="EMBL" id="RMV33196.1"/>
    </source>
</evidence>
<sequence>MKIALGKTELLKIANEELKKESWYEDELEIKEAEMKGHVLVMGADGMLTESGIKAYLLPKFDEFAKSFADRYTLM</sequence>
<evidence type="ECO:0000313" key="2">
    <source>
        <dbReference type="Proteomes" id="UP000271631"/>
    </source>
</evidence>
<dbReference type="Proteomes" id="UP000271631">
    <property type="component" value="Unassembled WGS sequence"/>
</dbReference>